<feature type="domain" description="DUF1722" evidence="1">
    <location>
        <begin position="185"/>
        <end position="301"/>
    </location>
</feature>
<dbReference type="Proteomes" id="UP000593994">
    <property type="component" value="Chromosome"/>
</dbReference>
<dbReference type="PANTHER" id="PTHR30087">
    <property type="entry name" value="INNER MEMBRANE PROTEIN"/>
    <property type="match status" value="1"/>
</dbReference>
<proteinExistence type="predicted"/>
<protein>
    <submittedName>
        <fullName evidence="2">DUF523 and DUF1722 domain-containing protein</fullName>
    </submittedName>
</protein>
<accession>A0A7S7RNG5</accession>
<keyword evidence="3" id="KW-1185">Reference proteome</keyword>
<organism evidence="2 3">
    <name type="scientific">Candidatus Sulfurimonas baltica</name>
    <dbReference type="NCBI Taxonomy" id="2740404"/>
    <lineage>
        <taxon>Bacteria</taxon>
        <taxon>Pseudomonadati</taxon>
        <taxon>Campylobacterota</taxon>
        <taxon>Epsilonproteobacteria</taxon>
        <taxon>Campylobacterales</taxon>
        <taxon>Sulfurimonadaceae</taxon>
        <taxon>Sulfurimonas</taxon>
    </lineage>
</organism>
<evidence type="ECO:0000313" key="3">
    <source>
        <dbReference type="Proteomes" id="UP000593994"/>
    </source>
</evidence>
<dbReference type="InterPro" id="IPR007553">
    <property type="entry name" value="2-thiour_desulf"/>
</dbReference>
<dbReference type="EMBL" id="CP054492">
    <property type="protein sequence ID" value="QOY52511.1"/>
    <property type="molecule type" value="Genomic_DNA"/>
</dbReference>
<evidence type="ECO:0000313" key="2">
    <source>
        <dbReference type="EMBL" id="QOY52511.1"/>
    </source>
</evidence>
<name>A0A7S7RNG5_9BACT</name>
<dbReference type="InterPro" id="IPR013560">
    <property type="entry name" value="DUF1722"/>
</dbReference>
<dbReference type="RefSeq" id="WP_194370611.1">
    <property type="nucleotide sequence ID" value="NZ_CP054492.1"/>
</dbReference>
<evidence type="ECO:0000259" key="1">
    <source>
        <dbReference type="Pfam" id="PF08349"/>
    </source>
</evidence>
<gene>
    <name evidence="2" type="ORF">HUE88_02115</name>
</gene>
<dbReference type="KEGG" id="sbal:HUE88_02115"/>
<dbReference type="Pfam" id="PF08349">
    <property type="entry name" value="DUF1722"/>
    <property type="match status" value="1"/>
</dbReference>
<dbReference type="PANTHER" id="PTHR30087:SF0">
    <property type="entry name" value="INNER MEMBRANE PROTEIN"/>
    <property type="match status" value="1"/>
</dbReference>
<reference evidence="2 3" key="1">
    <citation type="submission" date="2020-05" db="EMBL/GenBank/DDBJ databases">
        <title>Sulfurimonas marisnigri, sp. nov., and Sulfurimonas baltica, sp. nov., manganese oxide reducing chemolithoautotrophs of the class Epsilonproteobacteria isolated from the pelagic redoxclines of the Black and Baltic Seas and emended description of the genus Sulfurimonas.</title>
        <authorList>
            <person name="Henkel J.V."/>
            <person name="Laudan C."/>
            <person name="Werner J."/>
            <person name="Neu T."/>
            <person name="Plewe S."/>
            <person name="Sproer C."/>
            <person name="Bunk B."/>
            <person name="Schulz-Vogt H.N."/>
        </authorList>
    </citation>
    <scope>NUCLEOTIDE SEQUENCE [LARGE SCALE GENOMIC DNA]</scope>
    <source>
        <strain evidence="2 3">GD2</strain>
    </source>
</reference>
<dbReference type="Pfam" id="PF04463">
    <property type="entry name" value="2-thiour_desulf"/>
    <property type="match status" value="1"/>
</dbReference>
<sequence>MKIAISACLLGEKVRFDKGHKRDEFIMDELSKYAEFISFCPENFAFGSPRPSIRMVKDNENLKIISNKTGENLTDTLLQSSKNDLEKVKTNNVVGIVFKSKSPTCGLMSSKVYLENGFAEGKDDGMFASLCKKEFPLLPMEEEGRLQDSWLRENFIMQVFAYDSFERFKQSAKMKDLVLYHQHSKFMLQSKDETLYRELGRIVGNHEPKEFSDILSEYEYVFKTAISKKSSIGKTRNVLEHMAGFLKTFLDSNEKKILHEHIDDYANKIIPVIVPLSTLKLYVTKYNVTYLLEQTFLNPYPKELALRSDIKSVK</sequence>
<dbReference type="AlphaFoldDB" id="A0A7S7RNG5"/>